<dbReference type="PANTHER" id="PTHR21016">
    <property type="entry name" value="BETA-AMYLOID BINDING PROTEIN-RELATED"/>
    <property type="match status" value="1"/>
</dbReference>
<organism evidence="7 8">
    <name type="scientific">Baia soyae</name>
    <dbReference type="NCBI Taxonomy" id="1544746"/>
    <lineage>
        <taxon>Bacteria</taxon>
        <taxon>Bacillati</taxon>
        <taxon>Bacillota</taxon>
        <taxon>Bacilli</taxon>
        <taxon>Bacillales</taxon>
        <taxon>Thermoactinomycetaceae</taxon>
        <taxon>Baia</taxon>
    </lineage>
</organism>
<protein>
    <submittedName>
        <fullName evidence="7">TM2 domain-containing protein</fullName>
    </submittedName>
</protein>
<evidence type="ECO:0000256" key="2">
    <source>
        <dbReference type="ARBA" id="ARBA00022692"/>
    </source>
</evidence>
<keyword evidence="4 5" id="KW-0472">Membrane</keyword>
<sequence>MKKDKSVAYILLIFLGGFIGLHRFYLGKVATGILYLLTGGLLGIGWLYDLFTLGRQVDDYNVRFAYRNRVA</sequence>
<evidence type="ECO:0000256" key="3">
    <source>
        <dbReference type="ARBA" id="ARBA00022989"/>
    </source>
</evidence>
<evidence type="ECO:0000256" key="5">
    <source>
        <dbReference type="SAM" id="Phobius"/>
    </source>
</evidence>
<dbReference type="InterPro" id="IPR007829">
    <property type="entry name" value="TM2"/>
</dbReference>
<evidence type="ECO:0000256" key="4">
    <source>
        <dbReference type="ARBA" id="ARBA00023136"/>
    </source>
</evidence>
<comment type="caution">
    <text evidence="7">The sequence shown here is derived from an EMBL/GenBank/DDBJ whole genome shotgun (WGS) entry which is preliminary data.</text>
</comment>
<dbReference type="EMBL" id="SLXV01000001">
    <property type="protein sequence ID" value="TCP70712.1"/>
    <property type="molecule type" value="Genomic_DNA"/>
</dbReference>
<keyword evidence="2 5" id="KW-0812">Transmembrane</keyword>
<name>A0A4R2S4J9_9BACL</name>
<keyword evidence="8" id="KW-1185">Reference proteome</keyword>
<dbReference type="PANTHER" id="PTHR21016:SF25">
    <property type="entry name" value="TM2 DOMAIN-CONTAINING PROTEIN DDB_G0277895-RELATED"/>
    <property type="match status" value="1"/>
</dbReference>
<accession>A0A4R2S4J9</accession>
<evidence type="ECO:0000313" key="8">
    <source>
        <dbReference type="Proteomes" id="UP000294746"/>
    </source>
</evidence>
<dbReference type="Proteomes" id="UP000294746">
    <property type="component" value="Unassembled WGS sequence"/>
</dbReference>
<evidence type="ECO:0000256" key="1">
    <source>
        <dbReference type="ARBA" id="ARBA00004141"/>
    </source>
</evidence>
<gene>
    <name evidence="7" type="ORF">EDD57_101155</name>
</gene>
<comment type="subcellular location">
    <subcellularLocation>
        <location evidence="1">Membrane</location>
        <topology evidence="1">Multi-pass membrane protein</topology>
    </subcellularLocation>
</comment>
<dbReference type="RefSeq" id="WP_207896776.1">
    <property type="nucleotide sequence ID" value="NZ_SLXV01000001.1"/>
</dbReference>
<feature type="domain" description="TM2" evidence="6">
    <location>
        <begin position="1"/>
        <end position="51"/>
    </location>
</feature>
<evidence type="ECO:0000259" key="6">
    <source>
        <dbReference type="Pfam" id="PF05154"/>
    </source>
</evidence>
<feature type="transmembrane region" description="Helical" evidence="5">
    <location>
        <begin position="7"/>
        <end position="26"/>
    </location>
</feature>
<dbReference type="Pfam" id="PF05154">
    <property type="entry name" value="TM2"/>
    <property type="match status" value="1"/>
</dbReference>
<dbReference type="GO" id="GO:0016020">
    <property type="term" value="C:membrane"/>
    <property type="evidence" value="ECO:0007669"/>
    <property type="project" value="UniProtKB-SubCell"/>
</dbReference>
<keyword evidence="3 5" id="KW-1133">Transmembrane helix</keyword>
<reference evidence="7 8" key="1">
    <citation type="submission" date="2019-03" db="EMBL/GenBank/DDBJ databases">
        <title>Genomic Encyclopedia of Type Strains, Phase IV (KMG-IV): sequencing the most valuable type-strain genomes for metagenomic binning, comparative biology and taxonomic classification.</title>
        <authorList>
            <person name="Goeker M."/>
        </authorList>
    </citation>
    <scope>NUCLEOTIDE SEQUENCE [LARGE SCALE GENOMIC DNA]</scope>
    <source>
        <strain evidence="7 8">DSM 46831</strain>
    </source>
</reference>
<proteinExistence type="predicted"/>
<dbReference type="AlphaFoldDB" id="A0A4R2S4J9"/>
<dbReference type="InterPro" id="IPR050932">
    <property type="entry name" value="TM2D1-3-like"/>
</dbReference>
<evidence type="ECO:0000313" key="7">
    <source>
        <dbReference type="EMBL" id="TCP70712.1"/>
    </source>
</evidence>
<feature type="transmembrane region" description="Helical" evidence="5">
    <location>
        <begin position="32"/>
        <end position="51"/>
    </location>
</feature>